<dbReference type="OrthoDB" id="4447at2759"/>
<dbReference type="SUPFAM" id="SSF117281">
    <property type="entry name" value="Kelch motif"/>
    <property type="match status" value="1"/>
</dbReference>
<feature type="compositionally biased region" description="Acidic residues" evidence="1">
    <location>
        <begin position="487"/>
        <end position="531"/>
    </location>
</feature>
<dbReference type="KEGG" id="yli:2906564"/>
<dbReference type="Pfam" id="PF13422">
    <property type="entry name" value="DUF4110"/>
    <property type="match status" value="1"/>
</dbReference>
<evidence type="ECO:0000313" key="6">
    <source>
        <dbReference type="Proteomes" id="UP000256601"/>
    </source>
</evidence>
<accession>A0A1D8N4H8</accession>
<gene>
    <name evidence="4" type="ORF">B0I71DRAFT_136223</name>
    <name evidence="3" type="ORF">YALI1_A11415g</name>
</gene>
<evidence type="ECO:0000313" key="4">
    <source>
        <dbReference type="EMBL" id="RDW23258.1"/>
    </source>
</evidence>
<reference evidence="3 5" key="1">
    <citation type="journal article" date="2016" name="PLoS ONE">
        <title>Sequence Assembly of Yarrowia lipolytica Strain W29/CLIB89 Shows Transposable Element Diversity.</title>
        <authorList>
            <person name="Magnan C."/>
            <person name="Yu J."/>
            <person name="Chang I."/>
            <person name="Jahn E."/>
            <person name="Kanomata Y."/>
            <person name="Wu J."/>
            <person name="Zeller M."/>
            <person name="Oakes M."/>
            <person name="Baldi P."/>
            <person name="Sandmeyer S."/>
        </authorList>
    </citation>
    <scope>NUCLEOTIDE SEQUENCE [LARGE SCALE GENOMIC DNA]</scope>
    <source>
        <strain evidence="3">CLIB89</strain>
        <strain evidence="5">CLIB89(W29)</strain>
    </source>
</reference>
<evidence type="ECO:0000313" key="3">
    <source>
        <dbReference type="EMBL" id="AOW00523.1"/>
    </source>
</evidence>
<dbReference type="PANTHER" id="PTHR46063">
    <property type="entry name" value="KELCH DOMAIN-CONTAINING PROTEIN"/>
    <property type="match status" value="1"/>
</dbReference>
<organism evidence="3 5">
    <name type="scientific">Yarrowia lipolytica</name>
    <name type="common">Candida lipolytica</name>
    <dbReference type="NCBI Taxonomy" id="4952"/>
    <lineage>
        <taxon>Eukaryota</taxon>
        <taxon>Fungi</taxon>
        <taxon>Dikarya</taxon>
        <taxon>Ascomycota</taxon>
        <taxon>Saccharomycotina</taxon>
        <taxon>Dipodascomycetes</taxon>
        <taxon>Dipodascales</taxon>
        <taxon>Dipodascales incertae sedis</taxon>
        <taxon>Yarrowia</taxon>
    </lineage>
</organism>
<dbReference type="eggNOG" id="KOG1230">
    <property type="taxonomic scope" value="Eukaryota"/>
</dbReference>
<dbReference type="InterPro" id="IPR025183">
    <property type="entry name" value="DUF4110"/>
</dbReference>
<feature type="compositionally biased region" description="Basic and acidic residues" evidence="1">
    <location>
        <begin position="1"/>
        <end position="28"/>
    </location>
</feature>
<dbReference type="VEuPathDB" id="FungiDB:YALI0_A11407g"/>
<dbReference type="Gene3D" id="2.120.10.80">
    <property type="entry name" value="Kelch-type beta propeller"/>
    <property type="match status" value="2"/>
</dbReference>
<dbReference type="InterPro" id="IPR015915">
    <property type="entry name" value="Kelch-typ_b-propeller"/>
</dbReference>
<dbReference type="AlphaFoldDB" id="A0A1D8N4H8"/>
<dbReference type="InterPro" id="IPR052588">
    <property type="entry name" value="Kelch_domain_protein"/>
</dbReference>
<dbReference type="OMA" id="PSPRVGC"/>
<evidence type="ECO:0000259" key="2">
    <source>
        <dbReference type="Pfam" id="PF13422"/>
    </source>
</evidence>
<name>A0A1D8N4H8_YARLL</name>
<dbReference type="PANTHER" id="PTHR46063:SF1">
    <property type="entry name" value="KELCH DOMAIN-CONTAINING PROTEIN 4"/>
    <property type="match status" value="1"/>
</dbReference>
<dbReference type="VEuPathDB" id="FungiDB:YALI1_A11415g"/>
<reference evidence="4 6" key="2">
    <citation type="submission" date="2018-07" db="EMBL/GenBank/DDBJ databases">
        <title>Draft Genome Assemblies for Five Robust Yarrowia lipolytica Strains Exhibiting High Lipid Production and Pentose Sugar Utilization and Sugar Alcohol Secretion from Undetoxified Lignocellulosic Biomass Hydrolysates.</title>
        <authorList>
            <consortium name="DOE Joint Genome Institute"/>
            <person name="Walker C."/>
            <person name="Ryu S."/>
            <person name="Na H."/>
            <person name="Zane M."/>
            <person name="LaButti K."/>
            <person name="Lipzen A."/>
            <person name="Haridas S."/>
            <person name="Barry K."/>
            <person name="Grigoriev I.V."/>
            <person name="Quarterman J."/>
            <person name="Slininger P."/>
            <person name="Dien B."/>
            <person name="Trinh C.T."/>
        </authorList>
    </citation>
    <scope>NUCLEOTIDE SEQUENCE [LARGE SCALE GENOMIC DNA]</scope>
    <source>
        <strain evidence="4 6">YB392</strain>
    </source>
</reference>
<dbReference type="GeneID" id="2906564"/>
<evidence type="ECO:0000313" key="5">
    <source>
        <dbReference type="Proteomes" id="UP000182444"/>
    </source>
</evidence>
<dbReference type="RefSeq" id="XP_499980.1">
    <property type="nucleotide sequence ID" value="XM_499980.1"/>
</dbReference>
<evidence type="ECO:0000256" key="1">
    <source>
        <dbReference type="SAM" id="MobiDB-lite"/>
    </source>
</evidence>
<feature type="region of interest" description="Disordered" evidence="1">
    <location>
        <begin position="1"/>
        <end position="42"/>
    </location>
</feature>
<sequence>MAKDKKKDKEAKKLRAAEKAKKNAAKGEKKQKKVAAKQGEDEDDMDIDEILANYKKEQEAHDKVTITNVERPSKRVSCSMCTSPVHGKKELFLFGGEVSNHSGTCAFFNDLYSYNINTDQWKKIESGNSPLPRSGHQMITHPSGIILMFGGEFSSPKQNTFYHYGDTWLFDAETREWSKLDQKKGPSARSGHRLTYWKNYILLHGGFRDLSQSTTYLDDLWAFDVTTYKWTQIEFPPNHQTPDARSGHSFVPSPEGPVIFGGYSKVKHKGKKAVVGKVHQDVWHLKMKADIKASRWERRKKGQYAPSPRVGASLVHHRGRGVMFGGVFDTDETEESLDSTFYNQLYAYQIESNRWFGLSLRSAKKRKAALERAQISRDDDLKATLDSIFKDKLDLGEDGETPAVEEEEETLKDSDGEEVVQKEYPIANQLPHPRFNASMTVCDDVLYVFGGSWERGDREFTLDTFYGIDLNKLDGVKVFWEDLRELEEADVDSDEEDDEEDEDDEFEEDDDDAEGVEEDDGEEEEEEEEVSNETIPDPRPWLPHPKPFEVLRAFYVRTADKFLEWALSADREARGKDLKKVAFDLAEDRFWERREEVRVMEDHFEEIGGVAEVVERDVRSGKTRR</sequence>
<protein>
    <recommendedName>
        <fullName evidence="2">DUF4110 domain-containing protein</fullName>
    </recommendedName>
</protein>
<dbReference type="Proteomes" id="UP000182444">
    <property type="component" value="Chromosome 1A"/>
</dbReference>
<proteinExistence type="predicted"/>
<feature type="region of interest" description="Disordered" evidence="1">
    <location>
        <begin position="394"/>
        <end position="417"/>
    </location>
</feature>
<dbReference type="Pfam" id="PF24681">
    <property type="entry name" value="Kelch_KLHDC2_KLHL20_DRC7"/>
    <property type="match status" value="1"/>
</dbReference>
<dbReference type="Proteomes" id="UP000256601">
    <property type="component" value="Unassembled WGS sequence"/>
</dbReference>
<dbReference type="EMBL" id="KZ859097">
    <property type="protein sequence ID" value="RDW23258.1"/>
    <property type="molecule type" value="Genomic_DNA"/>
</dbReference>
<dbReference type="EMBL" id="CP017553">
    <property type="protein sequence ID" value="AOW00523.1"/>
    <property type="molecule type" value="Genomic_DNA"/>
</dbReference>
<feature type="domain" description="DUF4110" evidence="2">
    <location>
        <begin position="537"/>
        <end position="620"/>
    </location>
</feature>
<feature type="region of interest" description="Disordered" evidence="1">
    <location>
        <begin position="487"/>
        <end position="542"/>
    </location>
</feature>
<feature type="compositionally biased region" description="Acidic residues" evidence="1">
    <location>
        <begin position="396"/>
        <end position="417"/>
    </location>
</feature>